<organism evidence="1 2">
    <name type="scientific">Sphingobium rhizovicinum</name>
    <dbReference type="NCBI Taxonomy" id="432308"/>
    <lineage>
        <taxon>Bacteria</taxon>
        <taxon>Pseudomonadati</taxon>
        <taxon>Pseudomonadota</taxon>
        <taxon>Alphaproteobacteria</taxon>
        <taxon>Sphingomonadales</taxon>
        <taxon>Sphingomonadaceae</taxon>
        <taxon>Sphingobium</taxon>
    </lineage>
</organism>
<accession>A0ABV7NN05</accession>
<name>A0ABV7NN05_9SPHN</name>
<gene>
    <name evidence="1" type="ORF">ACFOKF_21910</name>
</gene>
<reference evidence="2" key="1">
    <citation type="journal article" date="2019" name="Int. J. Syst. Evol. Microbiol.">
        <title>The Global Catalogue of Microorganisms (GCM) 10K type strain sequencing project: providing services to taxonomists for standard genome sequencing and annotation.</title>
        <authorList>
            <consortium name="The Broad Institute Genomics Platform"/>
            <consortium name="The Broad Institute Genome Sequencing Center for Infectious Disease"/>
            <person name="Wu L."/>
            <person name="Ma J."/>
        </authorList>
    </citation>
    <scope>NUCLEOTIDE SEQUENCE [LARGE SCALE GENOMIC DNA]</scope>
    <source>
        <strain evidence="2">CCM 7491</strain>
    </source>
</reference>
<dbReference type="EMBL" id="JBHRVU010000005">
    <property type="protein sequence ID" value="MFC3443810.1"/>
    <property type="molecule type" value="Genomic_DNA"/>
</dbReference>
<keyword evidence="2" id="KW-1185">Reference proteome</keyword>
<dbReference type="Proteomes" id="UP001595681">
    <property type="component" value="Unassembled WGS sequence"/>
</dbReference>
<dbReference type="RefSeq" id="WP_380798697.1">
    <property type="nucleotide sequence ID" value="NZ_JBHRVU010000005.1"/>
</dbReference>
<evidence type="ECO:0000313" key="1">
    <source>
        <dbReference type="EMBL" id="MFC3443810.1"/>
    </source>
</evidence>
<proteinExistence type="predicted"/>
<comment type="caution">
    <text evidence="1">The sequence shown here is derived from an EMBL/GenBank/DDBJ whole genome shotgun (WGS) entry which is preliminary data.</text>
</comment>
<protein>
    <submittedName>
        <fullName evidence="1">Uncharacterized protein</fullName>
    </submittedName>
</protein>
<sequence length="135" mass="15451">MTLIEIFIALLGDAGWEVQNLRGDLGMNIAIDPAAIARRTEANVTLEAQLSPDDHELKLFILDHADDKLVRLALSVDENSLRLVLERLILEQAHLDHSTFPDFLHYAHGYTDRIWFVDHHGTRFMLEFDAWPAVH</sequence>
<evidence type="ECO:0000313" key="2">
    <source>
        <dbReference type="Proteomes" id="UP001595681"/>
    </source>
</evidence>